<dbReference type="PANTHER" id="PTHR14614:SF10">
    <property type="entry name" value="PROTEIN N-TERMINAL AND LYSINE N-METHYLTRANSFERASE EFM7"/>
    <property type="match status" value="1"/>
</dbReference>
<dbReference type="SUPFAM" id="SSF53335">
    <property type="entry name" value="S-adenosyl-L-methionine-dependent methyltransferases"/>
    <property type="match status" value="1"/>
</dbReference>
<comment type="subcellular location">
    <subcellularLocation>
        <location evidence="5">Cytoplasm</location>
    </subcellularLocation>
</comment>
<comment type="function">
    <text evidence="5">S-adenosyl-L-methionine-dependent protein methyltransferase that trimethylates the N-terminal glycine 'Gly-2' of elongation factor 1-alpha, before also catalyzing the mono- and dimethylation of 'Lys-3'.</text>
</comment>
<dbReference type="InterPro" id="IPR029063">
    <property type="entry name" value="SAM-dependent_MTases_sf"/>
</dbReference>
<feature type="compositionally biased region" description="Acidic residues" evidence="6">
    <location>
        <begin position="22"/>
        <end position="34"/>
    </location>
</feature>
<sequence length="286" mass="32208">MSHAAPHPGPQVEEAKKQQQEEKEEEEEGDDDIETLDLFTEPADYYPPTPPPTTETYTLLSGRTLTLHLVGHNPLWAHHLWNGGRLIARYLEQQPALVRDRTVLELGAGAGLPSLVSGVLGARKVVVSDYPDADLVQNLWRNIGACEELLEEVAKGRVVAEGYCWGADVQSLLVHLGEGEGEEGQRGFEVLILADLLFNHSEHGKLIETIKKTMARTVDAQALVFFTPYRPWLLDKDMAFFEGVKEAGFKVEKVLEEKMDKVMFEEDRGDEELRRTVFGYVVRWDL</sequence>
<dbReference type="AlphaFoldDB" id="A0A2T3AQ53"/>
<dbReference type="Proteomes" id="UP000241818">
    <property type="component" value="Unassembled WGS sequence"/>
</dbReference>
<proteinExistence type="inferred from homology"/>
<reference evidence="7 8" key="1">
    <citation type="journal article" date="2018" name="New Phytol.">
        <title>Comparative genomics and transcriptomics depict ericoid mycorrhizal fungi as versatile saprotrophs and plant mutualists.</title>
        <authorList>
            <person name="Martino E."/>
            <person name="Morin E."/>
            <person name="Grelet G.A."/>
            <person name="Kuo A."/>
            <person name="Kohler A."/>
            <person name="Daghino S."/>
            <person name="Barry K.W."/>
            <person name="Cichocki N."/>
            <person name="Clum A."/>
            <person name="Dockter R.B."/>
            <person name="Hainaut M."/>
            <person name="Kuo R.C."/>
            <person name="LaButti K."/>
            <person name="Lindahl B.D."/>
            <person name="Lindquist E.A."/>
            <person name="Lipzen A."/>
            <person name="Khouja H.R."/>
            <person name="Magnuson J."/>
            <person name="Murat C."/>
            <person name="Ohm R.A."/>
            <person name="Singer S.W."/>
            <person name="Spatafora J.W."/>
            <person name="Wang M."/>
            <person name="Veneault-Fourrey C."/>
            <person name="Henrissat B."/>
            <person name="Grigoriev I.V."/>
            <person name="Martin F.M."/>
            <person name="Perotto S."/>
        </authorList>
    </citation>
    <scope>NUCLEOTIDE SEQUENCE [LARGE SCALE GENOMIC DNA]</scope>
    <source>
        <strain evidence="7 8">ATCC 22711</strain>
    </source>
</reference>
<dbReference type="InterPro" id="IPR025784">
    <property type="entry name" value="EFM7"/>
</dbReference>
<feature type="binding site" evidence="5">
    <location>
        <position position="129"/>
    </location>
    <ligand>
        <name>S-adenosyl-L-methionine</name>
        <dbReference type="ChEBI" id="CHEBI:59789"/>
    </ligand>
</feature>
<evidence type="ECO:0000256" key="2">
    <source>
        <dbReference type="ARBA" id="ARBA00022603"/>
    </source>
</evidence>
<organism evidence="7 8">
    <name type="scientific">Amorphotheca resinae ATCC 22711</name>
    <dbReference type="NCBI Taxonomy" id="857342"/>
    <lineage>
        <taxon>Eukaryota</taxon>
        <taxon>Fungi</taxon>
        <taxon>Dikarya</taxon>
        <taxon>Ascomycota</taxon>
        <taxon>Pezizomycotina</taxon>
        <taxon>Leotiomycetes</taxon>
        <taxon>Helotiales</taxon>
        <taxon>Amorphothecaceae</taxon>
        <taxon>Amorphotheca</taxon>
    </lineage>
</organism>
<dbReference type="EMBL" id="KZ679019">
    <property type="protein sequence ID" value="PSS07141.1"/>
    <property type="molecule type" value="Genomic_DNA"/>
</dbReference>
<dbReference type="PANTHER" id="PTHR14614">
    <property type="entry name" value="HEPATOCELLULAR CARCINOMA-ASSOCIATED ANTIGEN"/>
    <property type="match status" value="1"/>
</dbReference>
<comment type="similarity">
    <text evidence="5">Belongs to the class I-like SAM-binding methyltransferase superfamily. EFM7 family.</text>
</comment>
<evidence type="ECO:0000313" key="8">
    <source>
        <dbReference type="Proteomes" id="UP000241818"/>
    </source>
</evidence>
<evidence type="ECO:0000256" key="5">
    <source>
        <dbReference type="HAMAP-Rule" id="MF_03223"/>
    </source>
</evidence>
<accession>A0A2T3AQ53</accession>
<dbReference type="PROSITE" id="PS51560">
    <property type="entry name" value="SAM_MT_NNT1"/>
    <property type="match status" value="1"/>
</dbReference>
<evidence type="ECO:0000256" key="1">
    <source>
        <dbReference type="ARBA" id="ARBA00022490"/>
    </source>
</evidence>
<dbReference type="GO" id="GO:0071885">
    <property type="term" value="F:N-terminal protein N-methyltransferase activity"/>
    <property type="evidence" value="ECO:0007669"/>
    <property type="project" value="UniProtKB-UniRule"/>
</dbReference>
<evidence type="ECO:0000313" key="7">
    <source>
        <dbReference type="EMBL" id="PSS07141.1"/>
    </source>
</evidence>
<keyword evidence="8" id="KW-1185">Reference proteome</keyword>
<dbReference type="Pfam" id="PF10294">
    <property type="entry name" value="Methyltransf_16"/>
    <property type="match status" value="1"/>
</dbReference>
<dbReference type="OrthoDB" id="46564at2759"/>
<feature type="binding site" evidence="5">
    <location>
        <position position="165"/>
    </location>
    <ligand>
        <name>S-adenosyl-L-methionine</name>
        <dbReference type="ChEBI" id="CHEBI:59789"/>
    </ligand>
</feature>
<dbReference type="EC" id="2.1.1.-" evidence="5"/>
<dbReference type="GO" id="GO:0032259">
    <property type="term" value="P:methylation"/>
    <property type="evidence" value="ECO:0007669"/>
    <property type="project" value="UniProtKB-KW"/>
</dbReference>
<feature type="binding site" evidence="5">
    <location>
        <position position="81"/>
    </location>
    <ligand>
        <name>S-adenosyl-L-methionine</name>
        <dbReference type="ChEBI" id="CHEBI:59789"/>
    </ligand>
</feature>
<feature type="binding site" evidence="5">
    <location>
        <begin position="107"/>
        <end position="109"/>
    </location>
    <ligand>
        <name>S-adenosyl-L-methionine</name>
        <dbReference type="ChEBI" id="CHEBI:59789"/>
    </ligand>
</feature>
<gene>
    <name evidence="5" type="primary">EFM7</name>
    <name evidence="7" type="ORF">M430DRAFT_62142</name>
</gene>
<dbReference type="HAMAP" id="MF_03223">
    <property type="entry name" value="Methyltr_EFM7"/>
    <property type="match status" value="1"/>
</dbReference>
<keyword evidence="3 5" id="KW-0808">Transferase</keyword>
<keyword evidence="1 5" id="KW-0963">Cytoplasm</keyword>
<dbReference type="GO" id="GO:0005737">
    <property type="term" value="C:cytoplasm"/>
    <property type="evidence" value="ECO:0007669"/>
    <property type="project" value="UniProtKB-SubCell"/>
</dbReference>
<dbReference type="InParanoid" id="A0A2T3AQ53"/>
<name>A0A2T3AQ53_AMORE</name>
<evidence type="ECO:0000256" key="4">
    <source>
        <dbReference type="ARBA" id="ARBA00022691"/>
    </source>
</evidence>
<protein>
    <recommendedName>
        <fullName evidence="5">Protein N-terminal and lysine N-methyltransferase EFM7</fullName>
        <ecNumber evidence="5">2.1.1.-</ecNumber>
    </recommendedName>
    <alternativeName>
        <fullName evidence="5">Elongation factor methyltransferase 7</fullName>
    </alternativeName>
</protein>
<dbReference type="GO" id="GO:0016279">
    <property type="term" value="F:protein-lysine N-methyltransferase activity"/>
    <property type="evidence" value="ECO:0007669"/>
    <property type="project" value="UniProtKB-UniRule"/>
</dbReference>
<evidence type="ECO:0000256" key="6">
    <source>
        <dbReference type="SAM" id="MobiDB-lite"/>
    </source>
</evidence>
<feature type="binding site" evidence="5">
    <location>
        <position position="194"/>
    </location>
    <ligand>
        <name>S-adenosyl-L-methionine</name>
        <dbReference type="ChEBI" id="CHEBI:59789"/>
    </ligand>
</feature>
<feature type="region of interest" description="Disordered" evidence="6">
    <location>
        <begin position="1"/>
        <end position="34"/>
    </location>
</feature>
<dbReference type="InterPro" id="IPR019410">
    <property type="entry name" value="Methyltransf_16"/>
</dbReference>
<keyword evidence="4 5" id="KW-0949">S-adenosyl-L-methionine</keyword>
<dbReference type="Gene3D" id="3.40.50.150">
    <property type="entry name" value="Vaccinia Virus protein VP39"/>
    <property type="match status" value="1"/>
</dbReference>
<dbReference type="STRING" id="857342.A0A2T3AQ53"/>
<dbReference type="FunCoup" id="A0A2T3AQ53">
    <property type="interactions" value="136"/>
</dbReference>
<evidence type="ECO:0000256" key="3">
    <source>
        <dbReference type="ARBA" id="ARBA00022679"/>
    </source>
</evidence>
<keyword evidence="2 5" id="KW-0489">Methyltransferase</keyword>